<proteinExistence type="predicted"/>
<feature type="region of interest" description="Disordered" evidence="1">
    <location>
        <begin position="43"/>
        <end position="70"/>
    </location>
</feature>
<name>A0ABW1BQ40_9ACTN</name>
<gene>
    <name evidence="2" type="ORF">ACFPUY_05265</name>
</gene>
<feature type="compositionally biased region" description="Low complexity" evidence="1">
    <location>
        <begin position="288"/>
        <end position="317"/>
    </location>
</feature>
<evidence type="ECO:0000256" key="1">
    <source>
        <dbReference type="SAM" id="MobiDB-lite"/>
    </source>
</evidence>
<dbReference type="PANTHER" id="PTHR42976">
    <property type="entry name" value="BIFUNCTIONAL CHITINASE/LYSOZYME-RELATED"/>
    <property type="match status" value="1"/>
</dbReference>
<organism evidence="2 3">
    <name type="scientific">Nonomuraea harbinensis</name>
    <dbReference type="NCBI Taxonomy" id="1286938"/>
    <lineage>
        <taxon>Bacteria</taxon>
        <taxon>Bacillati</taxon>
        <taxon>Actinomycetota</taxon>
        <taxon>Actinomycetes</taxon>
        <taxon>Streptosporangiales</taxon>
        <taxon>Streptosporangiaceae</taxon>
        <taxon>Nonomuraea</taxon>
    </lineage>
</organism>
<accession>A0ABW1BQ40</accession>
<evidence type="ECO:0000313" key="2">
    <source>
        <dbReference type="EMBL" id="MFC5814480.1"/>
    </source>
</evidence>
<protein>
    <recommendedName>
        <fullName evidence="4">Chitinase</fullName>
    </recommendedName>
</protein>
<dbReference type="PANTHER" id="PTHR42976:SF1">
    <property type="entry name" value="GH18 DOMAIN-CONTAINING PROTEIN-RELATED"/>
    <property type="match status" value="1"/>
</dbReference>
<sequence>MSASRRRRPAGTLPRPLAFLAAGVLAVATGAALSLLPARATLHQTTPRPSPPPARATPAPPPVPPGPSGFVTFVDTAADPGFDLPTDARRTGTRWYALGHLTAAPDGCAQRWAGRLAFGHDPVANRIAGLRALGGDAGLVFGGPAGEAAATCTRPGALAAAYRRAVGAFDARYVDFDLPRPGDQATVLRRARAIRAVQRERRLSVGFTLPLHPDGLSARDALMLRLTREAGARVATVNVLAEIEPQNAPEGRLLRLAKAVRAAQAQLTSPYGPTVANKTTTRQPSRPAGTAAAATGEPSGLTGADRATTGAPARAAGSDGIGGGPPRLALTCVLADPGDLSVTDARKLAAFAVRHGLAWLSLRGAAPDPEVARALRS</sequence>
<feature type="compositionally biased region" description="Polar residues" evidence="1">
    <location>
        <begin position="270"/>
        <end position="284"/>
    </location>
</feature>
<dbReference type="EMBL" id="JBHSNW010000002">
    <property type="protein sequence ID" value="MFC5814480.1"/>
    <property type="molecule type" value="Genomic_DNA"/>
</dbReference>
<comment type="caution">
    <text evidence="2">The sequence shown here is derived from an EMBL/GenBank/DDBJ whole genome shotgun (WGS) entry which is preliminary data.</text>
</comment>
<dbReference type="InterPro" id="IPR052750">
    <property type="entry name" value="GH18_Chitinase"/>
</dbReference>
<feature type="compositionally biased region" description="Pro residues" evidence="1">
    <location>
        <begin position="48"/>
        <end position="67"/>
    </location>
</feature>
<evidence type="ECO:0008006" key="4">
    <source>
        <dbReference type="Google" id="ProtNLM"/>
    </source>
</evidence>
<keyword evidence="3" id="KW-1185">Reference proteome</keyword>
<reference evidence="3" key="1">
    <citation type="journal article" date="2019" name="Int. J. Syst. Evol. Microbiol.">
        <title>The Global Catalogue of Microorganisms (GCM) 10K type strain sequencing project: providing services to taxonomists for standard genome sequencing and annotation.</title>
        <authorList>
            <consortium name="The Broad Institute Genomics Platform"/>
            <consortium name="The Broad Institute Genome Sequencing Center for Infectious Disease"/>
            <person name="Wu L."/>
            <person name="Ma J."/>
        </authorList>
    </citation>
    <scope>NUCLEOTIDE SEQUENCE [LARGE SCALE GENOMIC DNA]</scope>
    <source>
        <strain evidence="3">CGMCC 4.7106</strain>
    </source>
</reference>
<evidence type="ECO:0000313" key="3">
    <source>
        <dbReference type="Proteomes" id="UP001596096"/>
    </source>
</evidence>
<dbReference type="RefSeq" id="WP_219543140.1">
    <property type="nucleotide sequence ID" value="NZ_JAHKRN010000002.1"/>
</dbReference>
<feature type="region of interest" description="Disordered" evidence="1">
    <location>
        <begin position="270"/>
        <end position="322"/>
    </location>
</feature>
<dbReference type="Proteomes" id="UP001596096">
    <property type="component" value="Unassembled WGS sequence"/>
</dbReference>